<dbReference type="PANTHER" id="PTHR33542">
    <property type="entry name" value="SIROHYDROCHLORIN FERROCHELATASE, CHLOROPLASTIC"/>
    <property type="match status" value="1"/>
</dbReference>
<gene>
    <name evidence="3" type="ORF">HGR_11456</name>
</gene>
<organism evidence="3 4">
    <name type="scientific">Hylemonella gracilis ATCC 19624</name>
    <dbReference type="NCBI Taxonomy" id="887062"/>
    <lineage>
        <taxon>Bacteria</taxon>
        <taxon>Pseudomonadati</taxon>
        <taxon>Pseudomonadota</taxon>
        <taxon>Betaproteobacteria</taxon>
        <taxon>Burkholderiales</taxon>
        <taxon>Comamonadaceae</taxon>
        <taxon>Hylemonella</taxon>
    </lineage>
</organism>
<evidence type="ECO:0000256" key="2">
    <source>
        <dbReference type="ARBA" id="ARBA00023239"/>
    </source>
</evidence>
<proteinExistence type="predicted"/>
<dbReference type="OrthoDB" id="9797895at2"/>
<dbReference type="InterPro" id="IPR002762">
    <property type="entry name" value="CbiX-like"/>
</dbReference>
<dbReference type="CDD" id="cd03416">
    <property type="entry name" value="CbiX_SirB_N"/>
    <property type="match status" value="1"/>
</dbReference>
<dbReference type="AlphaFoldDB" id="F3KV06"/>
<dbReference type="eggNOG" id="COG2138">
    <property type="taxonomic scope" value="Bacteria"/>
</dbReference>
<dbReference type="Proteomes" id="UP000016368">
    <property type="component" value="Unassembled WGS sequence"/>
</dbReference>
<dbReference type="GO" id="GO:0016829">
    <property type="term" value="F:lyase activity"/>
    <property type="evidence" value="ECO:0007669"/>
    <property type="project" value="UniProtKB-KW"/>
</dbReference>
<keyword evidence="4" id="KW-1185">Reference proteome</keyword>
<dbReference type="Gene3D" id="3.40.50.1400">
    <property type="match status" value="1"/>
</dbReference>
<name>F3KV06_9BURK</name>
<dbReference type="SUPFAM" id="SSF53800">
    <property type="entry name" value="Chelatase"/>
    <property type="match status" value="1"/>
</dbReference>
<dbReference type="Pfam" id="PF01903">
    <property type="entry name" value="CbiX"/>
    <property type="match status" value="1"/>
</dbReference>
<dbReference type="RefSeq" id="WP_006298366.1">
    <property type="nucleotide sequence ID" value="NZ_AEGR01000068.1"/>
</dbReference>
<sequence length="128" mass="14070">MQGYVLFAHGSRDPLWRLPIEAVATRMREQLASSMLGGNDSAPPPVACAYLELMEPTLATCVDALKAQGVRDFTIVPMFLGQGRHAREDLPELVVELQARHPGLRFALRPAVGEDPEIVDALARLILR</sequence>
<accession>F3KV06</accession>
<dbReference type="PANTHER" id="PTHR33542:SF3">
    <property type="entry name" value="SIROHYDROCHLORIN FERROCHELATASE, CHLOROPLASTIC"/>
    <property type="match status" value="1"/>
</dbReference>
<dbReference type="EMBL" id="AEGR01000068">
    <property type="protein sequence ID" value="EGI76382.1"/>
    <property type="molecule type" value="Genomic_DNA"/>
</dbReference>
<evidence type="ECO:0000313" key="3">
    <source>
        <dbReference type="EMBL" id="EGI76382.1"/>
    </source>
</evidence>
<dbReference type="InterPro" id="IPR050963">
    <property type="entry name" value="Sirohydro_Cobaltochel/CbiX"/>
</dbReference>
<keyword evidence="1" id="KW-0479">Metal-binding</keyword>
<dbReference type="GO" id="GO:0046872">
    <property type="term" value="F:metal ion binding"/>
    <property type="evidence" value="ECO:0007669"/>
    <property type="project" value="UniProtKB-KW"/>
</dbReference>
<evidence type="ECO:0000256" key="1">
    <source>
        <dbReference type="ARBA" id="ARBA00022723"/>
    </source>
</evidence>
<reference evidence="3 4" key="1">
    <citation type="journal article" date="2011" name="EMBO J.">
        <title>Structural diversity of bacterial flagellar motors.</title>
        <authorList>
            <person name="Chen S."/>
            <person name="Beeby M."/>
            <person name="Murphy G.E."/>
            <person name="Leadbetter J.R."/>
            <person name="Hendrixson D.R."/>
            <person name="Briegel A."/>
            <person name="Li Z."/>
            <person name="Shi J."/>
            <person name="Tocheva E.I."/>
            <person name="Muller A."/>
            <person name="Dobro M.J."/>
            <person name="Jensen G.J."/>
        </authorList>
    </citation>
    <scope>NUCLEOTIDE SEQUENCE [LARGE SCALE GENOMIC DNA]</scope>
    <source>
        <strain evidence="3 4">ATCC 19624</strain>
    </source>
</reference>
<comment type="caution">
    <text evidence="3">The sequence shown here is derived from an EMBL/GenBank/DDBJ whole genome shotgun (WGS) entry which is preliminary data.</text>
</comment>
<evidence type="ECO:0000313" key="4">
    <source>
        <dbReference type="Proteomes" id="UP000016368"/>
    </source>
</evidence>
<dbReference type="STRING" id="887062.HGR_11456"/>
<keyword evidence="2" id="KW-0456">Lyase</keyword>
<protein>
    <submittedName>
        <fullName evidence="3">Cobalamin (Vitamin B12) biosynthesis CbiX protein</fullName>
    </submittedName>
</protein>